<feature type="transmembrane region" description="Helical" evidence="1">
    <location>
        <begin position="127"/>
        <end position="144"/>
    </location>
</feature>
<feature type="domain" description="PAC" evidence="2">
    <location>
        <begin position="264"/>
        <end position="315"/>
    </location>
</feature>
<gene>
    <name evidence="5" type="ORF">RM552_08870</name>
</gene>
<dbReference type="SMART" id="SM00267">
    <property type="entry name" value="GGDEF"/>
    <property type="match status" value="1"/>
</dbReference>
<dbReference type="PROSITE" id="PS50883">
    <property type="entry name" value="EAL"/>
    <property type="match status" value="1"/>
</dbReference>
<dbReference type="NCBIfam" id="TIGR00254">
    <property type="entry name" value="GGDEF"/>
    <property type="match status" value="1"/>
</dbReference>
<dbReference type="InterPro" id="IPR035965">
    <property type="entry name" value="PAS-like_dom_sf"/>
</dbReference>
<dbReference type="SUPFAM" id="SSF55785">
    <property type="entry name" value="PYP-like sensor domain (PAS domain)"/>
    <property type="match status" value="1"/>
</dbReference>
<evidence type="ECO:0000313" key="5">
    <source>
        <dbReference type="EMBL" id="MDT0594950.1"/>
    </source>
</evidence>
<comment type="caution">
    <text evidence="5">The sequence shown here is derived from an EMBL/GenBank/DDBJ whole genome shotgun (WGS) entry which is preliminary data.</text>
</comment>
<accession>A0ABU2ZRB3</accession>
<protein>
    <submittedName>
        <fullName evidence="5">EAL domain-containing protein</fullName>
    </submittedName>
</protein>
<keyword evidence="6" id="KW-1185">Reference proteome</keyword>
<dbReference type="Pfam" id="PF13426">
    <property type="entry name" value="PAS_9"/>
    <property type="match status" value="1"/>
</dbReference>
<keyword evidence="1" id="KW-0472">Membrane</keyword>
<feature type="domain" description="EAL" evidence="3">
    <location>
        <begin position="489"/>
        <end position="742"/>
    </location>
</feature>
<dbReference type="EMBL" id="JAVRHX010000002">
    <property type="protein sequence ID" value="MDT0594950.1"/>
    <property type="molecule type" value="Genomic_DNA"/>
</dbReference>
<dbReference type="CDD" id="cd01949">
    <property type="entry name" value="GGDEF"/>
    <property type="match status" value="1"/>
</dbReference>
<feature type="transmembrane region" description="Helical" evidence="1">
    <location>
        <begin position="82"/>
        <end position="100"/>
    </location>
</feature>
<dbReference type="PANTHER" id="PTHR44757">
    <property type="entry name" value="DIGUANYLATE CYCLASE DGCP"/>
    <property type="match status" value="1"/>
</dbReference>
<dbReference type="SUPFAM" id="SSF55073">
    <property type="entry name" value="Nucleotide cyclase"/>
    <property type="match status" value="1"/>
</dbReference>
<evidence type="ECO:0000259" key="3">
    <source>
        <dbReference type="PROSITE" id="PS50883"/>
    </source>
</evidence>
<feature type="transmembrane region" description="Helical" evidence="1">
    <location>
        <begin position="23"/>
        <end position="45"/>
    </location>
</feature>
<dbReference type="CDD" id="cd00130">
    <property type="entry name" value="PAS"/>
    <property type="match status" value="1"/>
</dbReference>
<dbReference type="InterPro" id="IPR000700">
    <property type="entry name" value="PAS-assoc_C"/>
</dbReference>
<dbReference type="RefSeq" id="WP_311368469.1">
    <property type="nucleotide sequence ID" value="NZ_JAVRHX010000002.1"/>
</dbReference>
<dbReference type="InterPro" id="IPR035919">
    <property type="entry name" value="EAL_sf"/>
</dbReference>
<dbReference type="PROSITE" id="PS50887">
    <property type="entry name" value="GGDEF"/>
    <property type="match status" value="1"/>
</dbReference>
<evidence type="ECO:0000259" key="2">
    <source>
        <dbReference type="PROSITE" id="PS50113"/>
    </source>
</evidence>
<evidence type="ECO:0000256" key="1">
    <source>
        <dbReference type="SAM" id="Phobius"/>
    </source>
</evidence>
<keyword evidence="1" id="KW-0812">Transmembrane</keyword>
<dbReference type="InterPro" id="IPR001633">
    <property type="entry name" value="EAL_dom"/>
</dbReference>
<sequence>MQNINSDRNKIENFFIELRTSKLFSILNITSIIYSIVLISTFAAVYGQMPIYIVATHVIGLSIVIGNIFLAYKTENIPRSAGILLFCMLTIHLVNITIVGGINNPHFAWLFIFPILAGGTLGWRGQIFFYICCLLGTIYFYVVPESINLLSDNDNLGYTLFTRIMCLSIFTLIMLVYYFTLNEKMQHLQKALDLASFESDLFLGVFNSKAQSVIMTNQNGQIERANAKSHEMFGFEQGQLLALPISQICSSGIENLCTAIKHRQSTEAKVTTHNGQTIWLEYTTMSVIDEDKNTHTLITMEDISIRKNHEAELSYLARFDHLTRLPNRLSLQEKLNEAIAFAKTDSQEFAVVFFDLDKFKNVNDIQGHQAGDTVLIKVAQRIQSLNKANDFVARFGGDEFVLVITNIQSEKYVTDQVKKIQDSISKPISNAGSDYYVGSSAGVAFYPQDAQTANDLIQKADMAMYKAKSNGRGQYQFYSIEHDENIKRQIKLSSELNFAIERDQLNLLYQPIYHIDGKICGAEALVRWNHDELGIVSPNEFIPVSEENGLIVPIGLWVLDESCRVIRHWHDLGYTHLVMSVNVSYRQINSDDMVKEVQRILTKYQLSGASLILELTERVFADDLKLVQRNITKFTEMGVQTAIDDFGVGYSSLSYLKKTKFSSLKIDRDFIKDIDSNSASRKLCSAITTMASGLGLSVTAEGVETNEQLQILTAMNIDKYQGYLMSKPIESDAFEALLSNSN</sequence>
<evidence type="ECO:0000313" key="6">
    <source>
        <dbReference type="Proteomes" id="UP001253545"/>
    </source>
</evidence>
<dbReference type="InterPro" id="IPR043128">
    <property type="entry name" value="Rev_trsase/Diguanyl_cyclase"/>
</dbReference>
<feature type="domain" description="GGDEF" evidence="4">
    <location>
        <begin position="347"/>
        <end position="480"/>
    </location>
</feature>
<reference evidence="5 6" key="1">
    <citation type="submission" date="2023-09" db="EMBL/GenBank/DDBJ databases">
        <authorList>
            <person name="Rey-Velasco X."/>
        </authorList>
    </citation>
    <scope>NUCLEOTIDE SEQUENCE [LARGE SCALE GENOMIC DNA]</scope>
    <source>
        <strain evidence="5 6">P117</strain>
    </source>
</reference>
<dbReference type="Pfam" id="PF00563">
    <property type="entry name" value="EAL"/>
    <property type="match status" value="1"/>
</dbReference>
<proteinExistence type="predicted"/>
<dbReference type="SUPFAM" id="SSF141868">
    <property type="entry name" value="EAL domain-like"/>
    <property type="match status" value="1"/>
</dbReference>
<name>A0ABU2ZRB3_9ALTE</name>
<dbReference type="CDD" id="cd01948">
    <property type="entry name" value="EAL"/>
    <property type="match status" value="1"/>
</dbReference>
<dbReference type="InterPro" id="IPR000160">
    <property type="entry name" value="GGDEF_dom"/>
</dbReference>
<organism evidence="5 6">
    <name type="scientific">Glaciecola petra</name>
    <dbReference type="NCBI Taxonomy" id="3075602"/>
    <lineage>
        <taxon>Bacteria</taxon>
        <taxon>Pseudomonadati</taxon>
        <taxon>Pseudomonadota</taxon>
        <taxon>Gammaproteobacteria</taxon>
        <taxon>Alteromonadales</taxon>
        <taxon>Alteromonadaceae</taxon>
        <taxon>Glaciecola</taxon>
    </lineage>
</organism>
<dbReference type="PROSITE" id="PS50113">
    <property type="entry name" value="PAC"/>
    <property type="match status" value="1"/>
</dbReference>
<keyword evidence="1" id="KW-1133">Transmembrane helix</keyword>
<feature type="transmembrane region" description="Helical" evidence="1">
    <location>
        <begin position="51"/>
        <end position="70"/>
    </location>
</feature>
<dbReference type="Gene3D" id="3.30.70.270">
    <property type="match status" value="1"/>
</dbReference>
<dbReference type="Proteomes" id="UP001253545">
    <property type="component" value="Unassembled WGS sequence"/>
</dbReference>
<dbReference type="InterPro" id="IPR029787">
    <property type="entry name" value="Nucleotide_cyclase"/>
</dbReference>
<dbReference type="PANTHER" id="PTHR44757:SF2">
    <property type="entry name" value="BIOFILM ARCHITECTURE MAINTENANCE PROTEIN MBAA"/>
    <property type="match status" value="1"/>
</dbReference>
<dbReference type="Gene3D" id="3.20.20.450">
    <property type="entry name" value="EAL domain"/>
    <property type="match status" value="1"/>
</dbReference>
<evidence type="ECO:0000259" key="4">
    <source>
        <dbReference type="PROSITE" id="PS50887"/>
    </source>
</evidence>
<dbReference type="InterPro" id="IPR000014">
    <property type="entry name" value="PAS"/>
</dbReference>
<dbReference type="NCBIfam" id="TIGR00229">
    <property type="entry name" value="sensory_box"/>
    <property type="match status" value="1"/>
</dbReference>
<dbReference type="InterPro" id="IPR052155">
    <property type="entry name" value="Biofilm_reg_signaling"/>
</dbReference>
<dbReference type="Gene3D" id="3.30.450.20">
    <property type="entry name" value="PAS domain"/>
    <property type="match status" value="1"/>
</dbReference>
<dbReference type="Pfam" id="PF00990">
    <property type="entry name" value="GGDEF"/>
    <property type="match status" value="1"/>
</dbReference>
<feature type="transmembrane region" description="Helical" evidence="1">
    <location>
        <begin position="156"/>
        <end position="180"/>
    </location>
</feature>
<dbReference type="SMART" id="SM00052">
    <property type="entry name" value="EAL"/>
    <property type="match status" value="1"/>
</dbReference>